<feature type="transmembrane region" description="Helical" evidence="24">
    <location>
        <begin position="115"/>
        <end position="137"/>
    </location>
</feature>
<keyword evidence="19 24" id="KW-1208">Phospholipid metabolism</keyword>
<evidence type="ECO:0000256" key="20">
    <source>
        <dbReference type="PIRSR" id="PIRSR600829-1"/>
    </source>
</evidence>
<evidence type="ECO:0000256" key="23">
    <source>
        <dbReference type="PIRSR" id="PIRSR600829-4"/>
    </source>
</evidence>
<keyword evidence="16 24" id="KW-0443">Lipid metabolism</keyword>
<feature type="binding site" evidence="21">
    <location>
        <position position="85"/>
    </location>
    <ligand>
        <name>substrate</name>
    </ligand>
</feature>
<dbReference type="InterPro" id="IPR036945">
    <property type="entry name" value="DAGK_sf"/>
</dbReference>
<comment type="subcellular location">
    <subcellularLocation>
        <location evidence="1 24">Cell inner membrane</location>
        <topology evidence="1 24">Multi-pass membrane protein</topology>
    </subcellularLocation>
</comment>
<gene>
    <name evidence="25" type="ORF">G8770_18230</name>
</gene>
<dbReference type="GO" id="GO:0006654">
    <property type="term" value="P:phosphatidic acid biosynthetic process"/>
    <property type="evidence" value="ECO:0007669"/>
    <property type="project" value="InterPro"/>
</dbReference>
<dbReference type="CDD" id="cd14264">
    <property type="entry name" value="DAGK_IM"/>
    <property type="match status" value="1"/>
</dbReference>
<keyword evidence="26" id="KW-1185">Reference proteome</keyword>
<feature type="binding site" evidence="22">
    <location>
        <begin position="101"/>
        <end position="103"/>
    </location>
    <ligand>
        <name>ATP</name>
        <dbReference type="ChEBI" id="CHEBI:30616"/>
    </ligand>
</feature>
<keyword evidence="17 24" id="KW-0472">Membrane</keyword>
<keyword evidence="12 24" id="KW-0418">Kinase</keyword>
<evidence type="ECO:0000256" key="1">
    <source>
        <dbReference type="ARBA" id="ARBA00004429"/>
    </source>
</evidence>
<keyword evidence="5" id="KW-1003">Cell membrane</keyword>
<keyword evidence="11 22" id="KW-0547">Nucleotide-binding</keyword>
<evidence type="ECO:0000256" key="18">
    <source>
        <dbReference type="ARBA" id="ARBA00023209"/>
    </source>
</evidence>
<feature type="transmembrane region" description="Helical" evidence="24">
    <location>
        <begin position="75"/>
        <end position="95"/>
    </location>
</feature>
<comment type="function">
    <text evidence="24">Catalyzes the ATP-dependent phosphorylation of sn-l,2-diacylglycerol (DAG) to phosphatidic acid. Involved in the recycling of diacylglycerol produced as a by-product during membrane-derived oligosaccharide (MDO) biosynthesis.</text>
</comment>
<dbReference type="EC" id="2.7.1.107" evidence="3 24"/>
<keyword evidence="18" id="KW-0594">Phospholipid biosynthesis</keyword>
<evidence type="ECO:0000256" key="3">
    <source>
        <dbReference type="ARBA" id="ARBA00012133"/>
    </source>
</evidence>
<dbReference type="GO" id="GO:0046872">
    <property type="term" value="F:metal ion binding"/>
    <property type="evidence" value="ECO:0007669"/>
    <property type="project" value="UniProtKB-KW"/>
</dbReference>
<comment type="catalytic activity">
    <reaction evidence="24">
        <text>a 1,2-diacyl-sn-glycerol + ATP = a 1,2-diacyl-sn-glycero-3-phosphate + ADP + H(+)</text>
        <dbReference type="Rhea" id="RHEA:10272"/>
        <dbReference type="ChEBI" id="CHEBI:15378"/>
        <dbReference type="ChEBI" id="CHEBI:17815"/>
        <dbReference type="ChEBI" id="CHEBI:30616"/>
        <dbReference type="ChEBI" id="CHEBI:58608"/>
        <dbReference type="ChEBI" id="CHEBI:456216"/>
        <dbReference type="EC" id="2.7.1.107"/>
    </reaction>
</comment>
<keyword evidence="14 23" id="KW-0460">Magnesium</keyword>
<feature type="binding site" evidence="22">
    <location>
        <position position="92"/>
    </location>
    <ligand>
        <name>ATP</name>
        <dbReference type="ChEBI" id="CHEBI:30616"/>
    </ligand>
</feature>
<evidence type="ECO:0000313" key="25">
    <source>
        <dbReference type="EMBL" id="NHO67486.1"/>
    </source>
</evidence>
<evidence type="ECO:0000256" key="21">
    <source>
        <dbReference type="PIRSR" id="PIRSR600829-2"/>
    </source>
</evidence>
<feature type="active site" description="Proton acceptor" evidence="20">
    <location>
        <position position="85"/>
    </location>
</feature>
<evidence type="ECO:0000256" key="22">
    <source>
        <dbReference type="PIRSR" id="PIRSR600829-3"/>
    </source>
</evidence>
<evidence type="ECO:0000256" key="16">
    <source>
        <dbReference type="ARBA" id="ARBA00023098"/>
    </source>
</evidence>
<name>A0A9E5T248_9GAMM</name>
<dbReference type="EMBL" id="JAAONZ010000017">
    <property type="protein sequence ID" value="NHO67486.1"/>
    <property type="molecule type" value="Genomic_DNA"/>
</dbReference>
<comment type="cofactor">
    <cofactor evidence="23">
        <name>Mg(2+)</name>
        <dbReference type="ChEBI" id="CHEBI:18420"/>
    </cofactor>
    <text evidence="23">Mn(2+), Zn(2+), Cd(2+) and Co(2+) support activity to lesser extents.</text>
</comment>
<evidence type="ECO:0000256" key="11">
    <source>
        <dbReference type="ARBA" id="ARBA00022741"/>
    </source>
</evidence>
<evidence type="ECO:0000256" key="5">
    <source>
        <dbReference type="ARBA" id="ARBA00022475"/>
    </source>
</evidence>
<dbReference type="PANTHER" id="PTHR34299:SF1">
    <property type="entry name" value="DIACYLGLYCEROL KINASE"/>
    <property type="match status" value="1"/>
</dbReference>
<feature type="binding site" evidence="22">
    <location>
        <position position="44"/>
    </location>
    <ligand>
        <name>ATP</name>
        <dbReference type="ChEBI" id="CHEBI:30616"/>
    </ligand>
</feature>
<keyword evidence="6" id="KW-0444">Lipid biosynthesis</keyword>
<dbReference type="PANTHER" id="PTHR34299">
    <property type="entry name" value="DIACYLGLYCEROL KINASE"/>
    <property type="match status" value="1"/>
</dbReference>
<organism evidence="25 26">
    <name type="scientific">Pseudomaricurvus hydrocarbonicus</name>
    <dbReference type="NCBI Taxonomy" id="1470433"/>
    <lineage>
        <taxon>Bacteria</taxon>
        <taxon>Pseudomonadati</taxon>
        <taxon>Pseudomonadota</taxon>
        <taxon>Gammaproteobacteria</taxon>
        <taxon>Cellvibrionales</taxon>
        <taxon>Cellvibrionaceae</taxon>
        <taxon>Pseudomaricurvus</taxon>
    </lineage>
</organism>
<evidence type="ECO:0000256" key="13">
    <source>
        <dbReference type="ARBA" id="ARBA00022840"/>
    </source>
</evidence>
<proteinExistence type="inferred from homology"/>
<dbReference type="GO" id="GO:0005886">
    <property type="term" value="C:plasma membrane"/>
    <property type="evidence" value="ECO:0007669"/>
    <property type="project" value="UniProtKB-SubCell"/>
</dbReference>
<feature type="binding site" evidence="23">
    <location>
        <position position="92"/>
    </location>
    <ligand>
        <name>a divalent metal cation</name>
        <dbReference type="ChEBI" id="CHEBI:60240"/>
    </ligand>
</feature>
<feature type="binding site" evidence="23">
    <location>
        <position position="44"/>
    </location>
    <ligand>
        <name>a divalent metal cation</name>
        <dbReference type="ChEBI" id="CHEBI:60240"/>
    </ligand>
</feature>
<comment type="caution">
    <text evidence="24">Lacks conserved residue(s) required for the propagation of feature annotation.</text>
</comment>
<evidence type="ECO:0000256" key="4">
    <source>
        <dbReference type="ARBA" id="ARBA00017575"/>
    </source>
</evidence>
<protein>
    <recommendedName>
        <fullName evidence="4 24">Diacylglycerol kinase</fullName>
        <ecNumber evidence="3 24">2.7.1.107</ecNumber>
    </recommendedName>
</protein>
<evidence type="ECO:0000256" key="14">
    <source>
        <dbReference type="ARBA" id="ARBA00022842"/>
    </source>
</evidence>
<evidence type="ECO:0000256" key="15">
    <source>
        <dbReference type="ARBA" id="ARBA00022989"/>
    </source>
</evidence>
<accession>A0A9E5T248</accession>
<evidence type="ECO:0000256" key="6">
    <source>
        <dbReference type="ARBA" id="ARBA00022516"/>
    </source>
</evidence>
<keyword evidence="8 24" id="KW-0808">Transferase</keyword>
<dbReference type="AlphaFoldDB" id="A0A9E5T248"/>
<keyword evidence="10 23" id="KW-0479">Metal-binding</keyword>
<feature type="binding site" evidence="21">
    <location>
        <position position="114"/>
    </location>
    <ligand>
        <name>substrate</name>
    </ligand>
</feature>
<dbReference type="GO" id="GO:0005524">
    <property type="term" value="F:ATP binding"/>
    <property type="evidence" value="ECO:0007669"/>
    <property type="project" value="UniProtKB-KW"/>
</dbReference>
<evidence type="ECO:0000256" key="9">
    <source>
        <dbReference type="ARBA" id="ARBA00022692"/>
    </source>
</evidence>
<evidence type="ECO:0000313" key="26">
    <source>
        <dbReference type="Proteomes" id="UP000787472"/>
    </source>
</evidence>
<sequence length="141" mass="15458">MESAVKSDPVSPVFEKKYSPKGLQRLTRATTNSIQGWQQIWRDEAAFRQEVGLGVIFMVPAVTLPLHRYESLALLVSWLLVLIVEALNSAIEAAIDRIGYEHHELSGKAKDIGSLAVLMALVVAGLTWGLVVAPALLHMLD</sequence>
<evidence type="ECO:0000256" key="7">
    <source>
        <dbReference type="ARBA" id="ARBA00022519"/>
    </source>
</evidence>
<comment type="caution">
    <text evidence="25">The sequence shown here is derived from an EMBL/GenBank/DDBJ whole genome shotgun (WGS) entry which is preliminary data.</text>
</comment>
<feature type="binding site" evidence="21">
    <location>
        <begin position="46"/>
        <end position="50"/>
    </location>
    <ligand>
        <name>substrate</name>
    </ligand>
</feature>
<keyword evidence="15 24" id="KW-1133">Transmembrane helix</keyword>
<evidence type="ECO:0000256" key="12">
    <source>
        <dbReference type="ARBA" id="ARBA00022777"/>
    </source>
</evidence>
<dbReference type="GO" id="GO:0004143">
    <property type="term" value="F:ATP-dependent diacylglycerol kinase activity"/>
    <property type="evidence" value="ECO:0007669"/>
    <property type="project" value="UniProtKB-EC"/>
</dbReference>
<dbReference type="RefSeq" id="WP_167190279.1">
    <property type="nucleotide sequence ID" value="NZ_JAAONZ010000017.1"/>
</dbReference>
<evidence type="ECO:0000256" key="17">
    <source>
        <dbReference type="ARBA" id="ARBA00023136"/>
    </source>
</evidence>
<dbReference type="Gene3D" id="1.10.287.3610">
    <property type="match status" value="1"/>
</dbReference>
<reference evidence="25" key="1">
    <citation type="submission" date="2020-03" db="EMBL/GenBank/DDBJ databases">
        <authorList>
            <person name="Guo F."/>
        </authorList>
    </citation>
    <scope>NUCLEOTIDE SEQUENCE</scope>
    <source>
        <strain evidence="25">JCM 30134</strain>
    </source>
</reference>
<dbReference type="Proteomes" id="UP000787472">
    <property type="component" value="Unassembled WGS sequence"/>
</dbReference>
<keyword evidence="13 22" id="KW-0067">ATP-binding</keyword>
<evidence type="ECO:0000256" key="10">
    <source>
        <dbReference type="ARBA" id="ARBA00022723"/>
    </source>
</evidence>
<evidence type="ECO:0000256" key="8">
    <source>
        <dbReference type="ARBA" id="ARBA00022679"/>
    </source>
</evidence>
<feature type="binding site" evidence="21">
    <location>
        <position position="25"/>
    </location>
    <ligand>
        <name>substrate</name>
    </ligand>
</feature>
<comment type="similarity">
    <text evidence="2 24">Belongs to the bacterial diacylglycerol kinase family.</text>
</comment>
<keyword evidence="9 24" id="KW-0812">Transmembrane</keyword>
<dbReference type="InterPro" id="IPR000829">
    <property type="entry name" value="DAGK"/>
</dbReference>
<feature type="binding site" evidence="22">
    <location>
        <position position="25"/>
    </location>
    <ligand>
        <name>ATP</name>
        <dbReference type="ChEBI" id="CHEBI:30616"/>
    </ligand>
</feature>
<evidence type="ECO:0000256" key="19">
    <source>
        <dbReference type="ARBA" id="ARBA00023264"/>
    </source>
</evidence>
<keyword evidence="7 24" id="KW-0997">Cell inner membrane</keyword>
<dbReference type="InterPro" id="IPR033718">
    <property type="entry name" value="DAGK_prok"/>
</dbReference>
<feature type="binding site" evidence="22">
    <location>
        <begin position="110"/>
        <end position="111"/>
    </location>
    <ligand>
        <name>ATP</name>
        <dbReference type="ChEBI" id="CHEBI:30616"/>
    </ligand>
</feature>
<dbReference type="Pfam" id="PF01219">
    <property type="entry name" value="DAGK_prokar"/>
    <property type="match status" value="1"/>
</dbReference>
<evidence type="ECO:0000256" key="24">
    <source>
        <dbReference type="RuleBase" id="RU363065"/>
    </source>
</evidence>
<evidence type="ECO:0000256" key="2">
    <source>
        <dbReference type="ARBA" id="ARBA00005967"/>
    </source>
</evidence>